<sequence length="295" mass="34291">MFQIVQFGICTFTWRESKESTSDSEENEHEQAEDSNESVDECEVQFRNDNLELRTFEKDMEIFDTTSRLSNRTDNFKKRRAEQRNDESDSQSCSSGKSEICGRKRKRQGQGQGQGPTYTCGEKNKSHGYYEAKPFNFYIFPFSRVGNSKRDLIFGSLNRSLEFLAKNSFDFNKWVYDGISYATLDEITRFKTEKLDLLEGKSLISTSERDLEFLNGFQEKIRSLLSSEGKDSIRIDTKGSYQQRLVHQEIRNYTQLYAKGRKGMVDIFKDTEDYVKAHRDSLVDDVHVSQSTPII</sequence>
<evidence type="ECO:0000256" key="1">
    <source>
        <dbReference type="ARBA" id="ARBA00008372"/>
    </source>
</evidence>
<dbReference type="AlphaFoldDB" id="A0A1R1PD70"/>
<name>A0A1R1PD70_ZANCU</name>
<dbReference type="GO" id="GO:0003723">
    <property type="term" value="F:RNA binding"/>
    <property type="evidence" value="ECO:0007669"/>
    <property type="project" value="TreeGrafter"/>
</dbReference>
<comment type="caution">
    <text evidence="3">The sequence shown here is derived from an EMBL/GenBank/DDBJ whole genome shotgun (WGS) entry which is preliminary data.</text>
</comment>
<dbReference type="Gene3D" id="3.30.1370.50">
    <property type="entry name" value="R3H-like domain"/>
    <property type="match status" value="1"/>
</dbReference>
<evidence type="ECO:0000313" key="4">
    <source>
        <dbReference type="Proteomes" id="UP000188320"/>
    </source>
</evidence>
<dbReference type="Proteomes" id="UP000188320">
    <property type="component" value="Unassembled WGS sequence"/>
</dbReference>
<evidence type="ECO:0000313" key="3">
    <source>
        <dbReference type="EMBL" id="OMH78917.1"/>
    </source>
</evidence>
<dbReference type="Pfam" id="PF04857">
    <property type="entry name" value="CAF1"/>
    <property type="match status" value="1"/>
</dbReference>
<comment type="similarity">
    <text evidence="1">Belongs to the CAF1 family.</text>
</comment>
<dbReference type="PANTHER" id="PTHR15092">
    <property type="entry name" value="POLY A -SPECIFIC RIBONUCLEASE/TARGET OF EGR1, MEMBER 1"/>
    <property type="match status" value="1"/>
</dbReference>
<dbReference type="PANTHER" id="PTHR15092:SF22">
    <property type="entry name" value="POLY(A)-SPECIFIC RIBONUCLEASE PNLDC1"/>
    <property type="match status" value="1"/>
</dbReference>
<dbReference type="GO" id="GO:0000175">
    <property type="term" value="F:3'-5'-RNA exonuclease activity"/>
    <property type="evidence" value="ECO:0007669"/>
    <property type="project" value="TreeGrafter"/>
</dbReference>
<dbReference type="InterPro" id="IPR036867">
    <property type="entry name" value="R3H_dom_sf"/>
</dbReference>
<protein>
    <submittedName>
        <fullName evidence="3">Poly(A)-specific ribonuclease PARN</fullName>
    </submittedName>
</protein>
<dbReference type="InterPro" id="IPR006941">
    <property type="entry name" value="RNase_CAF1"/>
</dbReference>
<keyword evidence="4" id="KW-1185">Reference proteome</keyword>
<gene>
    <name evidence="3" type="ORF">AX774_g7671</name>
</gene>
<proteinExistence type="inferred from homology"/>
<dbReference type="InterPro" id="IPR036397">
    <property type="entry name" value="RNaseH_sf"/>
</dbReference>
<evidence type="ECO:0000256" key="2">
    <source>
        <dbReference type="SAM" id="MobiDB-lite"/>
    </source>
</evidence>
<dbReference type="SUPFAM" id="SSF53098">
    <property type="entry name" value="Ribonuclease H-like"/>
    <property type="match status" value="1"/>
</dbReference>
<accession>A0A1R1PD70</accession>
<dbReference type="EMBL" id="LSSK01001727">
    <property type="protein sequence ID" value="OMH78917.1"/>
    <property type="molecule type" value="Genomic_DNA"/>
</dbReference>
<dbReference type="Gene3D" id="3.30.420.10">
    <property type="entry name" value="Ribonuclease H-like superfamily/Ribonuclease H"/>
    <property type="match status" value="1"/>
</dbReference>
<feature type="region of interest" description="Disordered" evidence="2">
    <location>
        <begin position="74"/>
        <end position="122"/>
    </location>
</feature>
<feature type="compositionally biased region" description="Acidic residues" evidence="2">
    <location>
        <begin position="22"/>
        <end position="42"/>
    </location>
</feature>
<dbReference type="InterPro" id="IPR012337">
    <property type="entry name" value="RNaseH-like_sf"/>
</dbReference>
<reference evidence="4" key="1">
    <citation type="submission" date="2017-01" db="EMBL/GenBank/DDBJ databases">
        <authorList>
            <person name="Wang Y."/>
            <person name="White M."/>
            <person name="Kvist S."/>
            <person name="Moncalvo J.-M."/>
        </authorList>
    </citation>
    <scope>NUCLEOTIDE SEQUENCE [LARGE SCALE GENOMIC DNA]</scope>
    <source>
        <strain evidence="4">COL-18-3</strain>
    </source>
</reference>
<dbReference type="InterPro" id="IPR051181">
    <property type="entry name" value="CAF1_poly(A)_ribonucleases"/>
</dbReference>
<organism evidence="3 4">
    <name type="scientific">Zancudomyces culisetae</name>
    <name type="common">Gut fungus</name>
    <name type="synonym">Smittium culisetae</name>
    <dbReference type="NCBI Taxonomy" id="1213189"/>
    <lineage>
        <taxon>Eukaryota</taxon>
        <taxon>Fungi</taxon>
        <taxon>Fungi incertae sedis</taxon>
        <taxon>Zoopagomycota</taxon>
        <taxon>Kickxellomycotina</taxon>
        <taxon>Harpellomycetes</taxon>
        <taxon>Harpellales</taxon>
        <taxon>Legeriomycetaceae</taxon>
        <taxon>Zancudomyces</taxon>
    </lineage>
</organism>
<feature type="region of interest" description="Disordered" evidence="2">
    <location>
        <begin position="17"/>
        <end position="42"/>
    </location>
</feature>
<dbReference type="OrthoDB" id="1432093at2759"/>